<evidence type="ECO:0008006" key="4">
    <source>
        <dbReference type="Google" id="ProtNLM"/>
    </source>
</evidence>
<proteinExistence type="predicted"/>
<organism evidence="2 3">
    <name type="scientific">Thielaviopsis punctulata</name>
    <dbReference type="NCBI Taxonomy" id="72032"/>
    <lineage>
        <taxon>Eukaryota</taxon>
        <taxon>Fungi</taxon>
        <taxon>Dikarya</taxon>
        <taxon>Ascomycota</taxon>
        <taxon>Pezizomycotina</taxon>
        <taxon>Sordariomycetes</taxon>
        <taxon>Hypocreomycetidae</taxon>
        <taxon>Microascales</taxon>
        <taxon>Ceratocystidaceae</taxon>
        <taxon>Thielaviopsis</taxon>
    </lineage>
</organism>
<protein>
    <recommendedName>
        <fullName evidence="4">MICOS complex subunit mic19</fullName>
    </recommendedName>
</protein>
<dbReference type="Pfam" id="PF07956">
    <property type="entry name" value="DUF1690"/>
    <property type="match status" value="1"/>
</dbReference>
<dbReference type="Proteomes" id="UP000033483">
    <property type="component" value="Unassembled WGS sequence"/>
</dbReference>
<comment type="caution">
    <text evidence="2">The sequence shown here is derived from an EMBL/GenBank/DDBJ whole genome shotgun (WGS) entry which is preliminary data.</text>
</comment>
<accession>A0A0F4ZAP7</accession>
<dbReference type="AlphaFoldDB" id="A0A0F4ZAP7"/>
<dbReference type="EMBL" id="LAEV01001629">
    <property type="protein sequence ID" value="KKA27594.1"/>
    <property type="molecule type" value="Genomic_DNA"/>
</dbReference>
<name>A0A0F4ZAP7_9PEZI</name>
<dbReference type="InterPro" id="IPR012471">
    <property type="entry name" value="DUF1690"/>
</dbReference>
<gene>
    <name evidence="2" type="ORF">TD95_001448</name>
</gene>
<keyword evidence="3" id="KW-1185">Reference proteome</keyword>
<feature type="region of interest" description="Disordered" evidence="1">
    <location>
        <begin position="1"/>
        <end position="29"/>
    </location>
</feature>
<evidence type="ECO:0000313" key="2">
    <source>
        <dbReference type="EMBL" id="KKA27594.1"/>
    </source>
</evidence>
<dbReference type="OrthoDB" id="5544375at2759"/>
<evidence type="ECO:0000256" key="1">
    <source>
        <dbReference type="SAM" id="MobiDB-lite"/>
    </source>
</evidence>
<sequence>MGASSSKPAQEWKASGPSGVSHDLIESLQNSKETDLSRAKLLDAHIEARVAAELAKIHAAESARLAAVQAKLSSDAAAVPDDSLSSHVVAKEIDALRAKLETRKTVRDVPEAVEAARGSVVRCLRENDRRPLDCWKEVQAFKDEVKALEKSWVEKVAA</sequence>
<evidence type="ECO:0000313" key="3">
    <source>
        <dbReference type="Proteomes" id="UP000033483"/>
    </source>
</evidence>
<reference evidence="2 3" key="1">
    <citation type="submission" date="2015-03" db="EMBL/GenBank/DDBJ databases">
        <authorList>
            <person name="Radwan O."/>
            <person name="Al-Naeli F.A."/>
            <person name="Rendon G.A."/>
            <person name="Fields C."/>
        </authorList>
    </citation>
    <scope>NUCLEOTIDE SEQUENCE [LARGE SCALE GENOMIC DNA]</scope>
    <source>
        <strain evidence="2">CR-DP1</strain>
    </source>
</reference>